<proteinExistence type="predicted"/>
<sequence>MPHELNEEQREKLLENLVIPPRPEILDRLQALRHDSESPLQELSELVGSDPALGIAMLKAANSPALGQGRKIQSIAQAINLLGVNNVINLASGLVLRSRLTQETPQALEVFWDKAMQLATVSGLLSERLAHVPDQCQSFALFHGCGIAILLMRQAGYARTLQLMELADDERICKVQQQLHGTDHTVVGYLVAKVWHMPENFARAILLQYDPQILDTGPDALLDHEGRMMVAVTRAAQHAWRTSLPGHEDPGWPQRRAAVLAYLGLDLVEFEDWCDHLHQQMAGN</sequence>
<dbReference type="Proteomes" id="UP000236416">
    <property type="component" value="Unassembled WGS sequence"/>
</dbReference>
<dbReference type="Gene3D" id="1.10.3210.10">
    <property type="entry name" value="Hypothetical protein af1432"/>
    <property type="match status" value="1"/>
</dbReference>
<dbReference type="InterPro" id="IPR013976">
    <property type="entry name" value="HDOD"/>
</dbReference>
<dbReference type="PANTHER" id="PTHR33525:SF6">
    <property type="entry name" value="HDOD DOMAIN-CONTAINING PROTEIN"/>
    <property type="match status" value="1"/>
</dbReference>
<feature type="domain" description="HDOD" evidence="1">
    <location>
        <begin position="19"/>
        <end position="211"/>
    </location>
</feature>
<accession>A0A2K4ML08</accession>
<evidence type="ECO:0000313" key="3">
    <source>
        <dbReference type="Proteomes" id="UP000236416"/>
    </source>
</evidence>
<comment type="caution">
    <text evidence="2">The sequence shown here is derived from an EMBL/GenBank/DDBJ whole genome shotgun (WGS) entry which is preliminary data.</text>
</comment>
<dbReference type="EMBL" id="PPTF01000068">
    <property type="protein sequence ID" value="POA97771.1"/>
    <property type="molecule type" value="Genomic_DNA"/>
</dbReference>
<dbReference type="InterPro" id="IPR052340">
    <property type="entry name" value="RNase_Y/CdgJ"/>
</dbReference>
<dbReference type="AlphaFoldDB" id="A0A2K4ML08"/>
<dbReference type="Pfam" id="PF08668">
    <property type="entry name" value="HDOD"/>
    <property type="match status" value="1"/>
</dbReference>
<name>A0A2K4ML08_9NEIS</name>
<dbReference type="PANTHER" id="PTHR33525">
    <property type="match status" value="1"/>
</dbReference>
<evidence type="ECO:0000259" key="1">
    <source>
        <dbReference type="PROSITE" id="PS51833"/>
    </source>
</evidence>
<reference evidence="2 3" key="1">
    <citation type="submission" date="2018-01" db="EMBL/GenBank/DDBJ databases">
        <title>Genomic Sequence of Chromobacterium MWU13-2610 from wild cranberry bogs within the Cape Cod National Seashore.</title>
        <authorList>
            <person name="O'Hara-Hanley K."/>
            <person name="Soby S."/>
            <person name="Harrison A."/>
        </authorList>
    </citation>
    <scope>NUCLEOTIDE SEQUENCE [LARGE SCALE GENOMIC DNA]</scope>
    <source>
        <strain evidence="2 3">MWU13-2610</strain>
    </source>
</reference>
<dbReference type="RefSeq" id="WP_103320782.1">
    <property type="nucleotide sequence ID" value="NZ_PPTF01000068.1"/>
</dbReference>
<gene>
    <name evidence="2" type="ORF">C2134_13985</name>
</gene>
<protein>
    <recommendedName>
        <fullName evidence="1">HDOD domain-containing protein</fullName>
    </recommendedName>
</protein>
<organism evidence="2 3">
    <name type="scientific">Chromobacterium sinusclupearum</name>
    <dbReference type="NCBI Taxonomy" id="2077146"/>
    <lineage>
        <taxon>Bacteria</taxon>
        <taxon>Pseudomonadati</taxon>
        <taxon>Pseudomonadota</taxon>
        <taxon>Betaproteobacteria</taxon>
        <taxon>Neisseriales</taxon>
        <taxon>Chromobacteriaceae</taxon>
        <taxon>Chromobacterium</taxon>
    </lineage>
</organism>
<keyword evidence="3" id="KW-1185">Reference proteome</keyword>
<dbReference type="SUPFAM" id="SSF109604">
    <property type="entry name" value="HD-domain/PDEase-like"/>
    <property type="match status" value="1"/>
</dbReference>
<evidence type="ECO:0000313" key="2">
    <source>
        <dbReference type="EMBL" id="POA97771.1"/>
    </source>
</evidence>
<dbReference type="PROSITE" id="PS51833">
    <property type="entry name" value="HDOD"/>
    <property type="match status" value="1"/>
</dbReference>